<keyword evidence="1" id="KW-0812">Transmembrane</keyword>
<keyword evidence="1" id="KW-0472">Membrane</keyword>
<feature type="transmembrane region" description="Helical" evidence="1">
    <location>
        <begin position="36"/>
        <end position="55"/>
    </location>
</feature>
<name>A0A9N8WJN6_9GLOM</name>
<dbReference type="PANTHER" id="PTHR31787">
    <property type="entry name" value="G-PROTEIN-COUPLED RECEPTOR GPCR FAMILY PROTEIN"/>
    <property type="match status" value="1"/>
</dbReference>
<feature type="transmembrane region" description="Helical" evidence="1">
    <location>
        <begin position="214"/>
        <end position="234"/>
    </location>
</feature>
<dbReference type="Gene3D" id="1.20.1070.10">
    <property type="entry name" value="Rhodopsin 7-helix transmembrane proteins"/>
    <property type="match status" value="1"/>
</dbReference>
<feature type="transmembrane region" description="Helical" evidence="1">
    <location>
        <begin position="75"/>
        <end position="99"/>
    </location>
</feature>
<feature type="transmembrane region" description="Helical" evidence="1">
    <location>
        <begin position="6"/>
        <end position="24"/>
    </location>
</feature>
<reference evidence="2" key="1">
    <citation type="submission" date="2021-06" db="EMBL/GenBank/DDBJ databases">
        <authorList>
            <person name="Kallberg Y."/>
            <person name="Tangrot J."/>
            <person name="Rosling A."/>
        </authorList>
    </citation>
    <scope>NUCLEOTIDE SEQUENCE</scope>
    <source>
        <strain evidence="2">IA702</strain>
    </source>
</reference>
<sequence>MTFGILGILATVLMVFLIASYMYLPSLHDSVTTKKILIPFALSVIVFSATDFFTVHQERTQLTSDVVVTIRYSTALFALGGAYALAGWSSLLFVHLHLLSVWRSTFITNHIIGFHIIIWAISLLAMILPVVTNNVSSGNTCFITPEKGAIYYIPMSFIYIAFILHVFTFGYITNVVLKAGGDGDKRHKTRGLTSNDNLKVDNSLKKVFRLQWRALVGVFLMLLIYVTAWVFYTFKNNVPNLGDPWFEEWVQCLETGTQTSCSSISAPHFPSFFLLVILLFTNRCVGIFIFLLLAAKKAIFYEWAEMLSNKIRGRRQPILP</sequence>
<feature type="transmembrane region" description="Helical" evidence="1">
    <location>
        <begin position="151"/>
        <end position="177"/>
    </location>
</feature>
<proteinExistence type="predicted"/>
<accession>A0A9N8WJN6</accession>
<keyword evidence="1" id="KW-1133">Transmembrane helix</keyword>
<dbReference type="Proteomes" id="UP000789572">
    <property type="component" value="Unassembled WGS sequence"/>
</dbReference>
<feature type="transmembrane region" description="Helical" evidence="1">
    <location>
        <begin position="111"/>
        <end position="131"/>
    </location>
</feature>
<dbReference type="OrthoDB" id="26203at2759"/>
<evidence type="ECO:0000313" key="3">
    <source>
        <dbReference type="Proteomes" id="UP000789572"/>
    </source>
</evidence>
<protein>
    <submittedName>
        <fullName evidence="2">1507_t:CDS:1</fullName>
    </submittedName>
</protein>
<feature type="transmembrane region" description="Helical" evidence="1">
    <location>
        <begin position="272"/>
        <end position="293"/>
    </location>
</feature>
<gene>
    <name evidence="2" type="ORF">POCULU_LOCUS1789</name>
</gene>
<keyword evidence="3" id="KW-1185">Reference proteome</keyword>
<dbReference type="InterPro" id="IPR050949">
    <property type="entry name" value="GPCR_Fz/Smo-like"/>
</dbReference>
<dbReference type="EMBL" id="CAJVPJ010000145">
    <property type="protein sequence ID" value="CAG8485694.1"/>
    <property type="molecule type" value="Genomic_DNA"/>
</dbReference>
<comment type="caution">
    <text evidence="2">The sequence shown here is derived from an EMBL/GenBank/DDBJ whole genome shotgun (WGS) entry which is preliminary data.</text>
</comment>
<organism evidence="2 3">
    <name type="scientific">Paraglomus occultum</name>
    <dbReference type="NCBI Taxonomy" id="144539"/>
    <lineage>
        <taxon>Eukaryota</taxon>
        <taxon>Fungi</taxon>
        <taxon>Fungi incertae sedis</taxon>
        <taxon>Mucoromycota</taxon>
        <taxon>Glomeromycotina</taxon>
        <taxon>Glomeromycetes</taxon>
        <taxon>Paraglomerales</taxon>
        <taxon>Paraglomeraceae</taxon>
        <taxon>Paraglomus</taxon>
    </lineage>
</organism>
<evidence type="ECO:0000313" key="2">
    <source>
        <dbReference type="EMBL" id="CAG8485694.1"/>
    </source>
</evidence>
<evidence type="ECO:0000256" key="1">
    <source>
        <dbReference type="SAM" id="Phobius"/>
    </source>
</evidence>
<dbReference type="AlphaFoldDB" id="A0A9N8WJN6"/>
<dbReference type="PANTHER" id="PTHR31787:SF3">
    <property type="entry name" value="FRIZZLED AND SMOOTHENED-LIKE PROTEIN H"/>
    <property type="match status" value="1"/>
</dbReference>